<proteinExistence type="predicted"/>
<evidence type="ECO:0000313" key="2">
    <source>
        <dbReference type="Proteomes" id="UP001607302"/>
    </source>
</evidence>
<comment type="caution">
    <text evidence="1">The sequence shown here is derived from an EMBL/GenBank/DDBJ whole genome shotgun (WGS) entry which is preliminary data.</text>
</comment>
<organism evidence="1 2">
    <name type="scientific">Vespula squamosa</name>
    <name type="common">Southern yellow jacket</name>
    <name type="synonym">Wasp</name>
    <dbReference type="NCBI Taxonomy" id="30214"/>
    <lineage>
        <taxon>Eukaryota</taxon>
        <taxon>Metazoa</taxon>
        <taxon>Ecdysozoa</taxon>
        <taxon>Arthropoda</taxon>
        <taxon>Hexapoda</taxon>
        <taxon>Insecta</taxon>
        <taxon>Pterygota</taxon>
        <taxon>Neoptera</taxon>
        <taxon>Endopterygota</taxon>
        <taxon>Hymenoptera</taxon>
        <taxon>Apocrita</taxon>
        <taxon>Aculeata</taxon>
        <taxon>Vespoidea</taxon>
        <taxon>Vespidae</taxon>
        <taxon>Vespinae</taxon>
        <taxon>Vespula</taxon>
    </lineage>
</organism>
<protein>
    <submittedName>
        <fullName evidence="1">Uncharacterized protein</fullName>
    </submittedName>
</protein>
<feature type="non-terminal residue" evidence="1">
    <location>
        <position position="101"/>
    </location>
</feature>
<reference evidence="1 2" key="1">
    <citation type="journal article" date="2024" name="Ann. Entomol. Soc. Am.">
        <title>Genomic analyses of the southern and eastern yellowjacket wasps (Hymenoptera: Vespidae) reveal evolutionary signatures of social life.</title>
        <authorList>
            <person name="Catto M.A."/>
            <person name="Caine P.B."/>
            <person name="Orr S.E."/>
            <person name="Hunt B.G."/>
            <person name="Goodisman M.A.D."/>
        </authorList>
    </citation>
    <scope>NUCLEOTIDE SEQUENCE [LARGE SCALE GENOMIC DNA]</scope>
    <source>
        <strain evidence="1">233</strain>
        <tissue evidence="1">Head and thorax</tissue>
    </source>
</reference>
<dbReference type="EMBL" id="JAUDFV010000155">
    <property type="protein sequence ID" value="KAL2715674.1"/>
    <property type="molecule type" value="Genomic_DNA"/>
</dbReference>
<dbReference type="Proteomes" id="UP001607302">
    <property type="component" value="Unassembled WGS sequence"/>
</dbReference>
<accession>A0ABD2A4W8</accession>
<dbReference type="AlphaFoldDB" id="A0ABD2A4W8"/>
<gene>
    <name evidence="1" type="ORF">V1478_015372</name>
</gene>
<evidence type="ECO:0000313" key="1">
    <source>
        <dbReference type="EMBL" id="KAL2715674.1"/>
    </source>
</evidence>
<name>A0ABD2A4W8_VESSQ</name>
<sequence>MENKEIPKNSFCKNTHYLHDITIFIDYNTGNIKNIIFNGIHMTHITNLDYYTYEPMKCLIKVDKIVTIIEKCWRTSFLRSKKKSTKYFALRIVVIKAKGPE</sequence>
<keyword evidence="2" id="KW-1185">Reference proteome</keyword>